<dbReference type="GO" id="GO:0006508">
    <property type="term" value="P:proteolysis"/>
    <property type="evidence" value="ECO:0007669"/>
    <property type="project" value="UniProtKB-KW"/>
</dbReference>
<dbReference type="CDD" id="cd08071">
    <property type="entry name" value="MPN_DUF2466"/>
    <property type="match status" value="1"/>
</dbReference>
<evidence type="ECO:0000256" key="4">
    <source>
        <dbReference type="ARBA" id="ARBA00022833"/>
    </source>
</evidence>
<evidence type="ECO:0000256" key="1">
    <source>
        <dbReference type="ARBA" id="ARBA00022670"/>
    </source>
</evidence>
<keyword evidence="3" id="KW-0378">Hydrolase</keyword>
<dbReference type="SUPFAM" id="SSF102712">
    <property type="entry name" value="JAB1/MPN domain"/>
    <property type="match status" value="1"/>
</dbReference>
<dbReference type="Gene3D" id="3.40.140.10">
    <property type="entry name" value="Cytidine Deaminase, domain 2"/>
    <property type="match status" value="1"/>
</dbReference>
<dbReference type="InterPro" id="IPR025657">
    <property type="entry name" value="RadC_JAB"/>
</dbReference>
<keyword evidence="9" id="KW-1185">Reference proteome</keyword>
<keyword evidence="2" id="KW-0479">Metal-binding</keyword>
<reference evidence="8" key="1">
    <citation type="journal article" date="2014" name="Int. J. Syst. Evol. Microbiol.">
        <title>Complete genome sequence of Corynebacterium casei LMG S-19264T (=DSM 44701T), isolated from a smear-ripened cheese.</title>
        <authorList>
            <consortium name="US DOE Joint Genome Institute (JGI-PGF)"/>
            <person name="Walter F."/>
            <person name="Albersmeier A."/>
            <person name="Kalinowski J."/>
            <person name="Ruckert C."/>
        </authorList>
    </citation>
    <scope>NUCLEOTIDE SEQUENCE</scope>
    <source>
        <strain evidence="8">CGMCC 1.15966</strain>
    </source>
</reference>
<dbReference type="InterPro" id="IPR001405">
    <property type="entry name" value="UPF0758"/>
</dbReference>
<dbReference type="EMBL" id="BMKM01000010">
    <property type="protein sequence ID" value="GGE29994.1"/>
    <property type="molecule type" value="Genomic_DNA"/>
</dbReference>
<keyword evidence="1" id="KW-0645">Protease</keyword>
<dbReference type="NCBIfam" id="TIGR00608">
    <property type="entry name" value="radc"/>
    <property type="match status" value="1"/>
</dbReference>
<dbReference type="PROSITE" id="PS01302">
    <property type="entry name" value="UPF0758"/>
    <property type="match status" value="1"/>
</dbReference>
<dbReference type="AlphaFoldDB" id="A0A8H9KWT1"/>
<gene>
    <name evidence="8" type="primary">radC</name>
    <name evidence="8" type="ORF">GCM10011516_29730</name>
</gene>
<comment type="caution">
    <text evidence="8">The sequence shown here is derived from an EMBL/GenBank/DDBJ whole genome shotgun (WGS) entry which is preliminary data.</text>
</comment>
<dbReference type="InterPro" id="IPR037518">
    <property type="entry name" value="MPN"/>
</dbReference>
<dbReference type="NCBIfam" id="NF000642">
    <property type="entry name" value="PRK00024.1"/>
    <property type="match status" value="1"/>
</dbReference>
<evidence type="ECO:0000256" key="5">
    <source>
        <dbReference type="ARBA" id="ARBA00023049"/>
    </source>
</evidence>
<dbReference type="Proteomes" id="UP000614460">
    <property type="component" value="Unassembled WGS sequence"/>
</dbReference>
<evidence type="ECO:0000259" key="7">
    <source>
        <dbReference type="PROSITE" id="PS50249"/>
    </source>
</evidence>
<evidence type="ECO:0000256" key="2">
    <source>
        <dbReference type="ARBA" id="ARBA00022723"/>
    </source>
</evidence>
<dbReference type="Pfam" id="PF20582">
    <property type="entry name" value="UPF0758_N"/>
    <property type="match status" value="1"/>
</dbReference>
<organism evidence="8 9">
    <name type="scientific">Sphingobacterium cellulitidis</name>
    <dbReference type="NCBI Taxonomy" id="1768011"/>
    <lineage>
        <taxon>Bacteria</taxon>
        <taxon>Pseudomonadati</taxon>
        <taxon>Bacteroidota</taxon>
        <taxon>Sphingobacteriia</taxon>
        <taxon>Sphingobacteriales</taxon>
        <taxon>Sphingobacteriaceae</taxon>
        <taxon>Sphingobacterium</taxon>
    </lineage>
</organism>
<keyword evidence="4" id="KW-0862">Zinc</keyword>
<proteinExistence type="inferred from homology"/>
<dbReference type="GO" id="GO:0046872">
    <property type="term" value="F:metal ion binding"/>
    <property type="evidence" value="ECO:0007669"/>
    <property type="project" value="UniProtKB-KW"/>
</dbReference>
<dbReference type="Pfam" id="PF04002">
    <property type="entry name" value="RadC"/>
    <property type="match status" value="1"/>
</dbReference>
<protein>
    <submittedName>
        <fullName evidence="8">DNA repair protein RadC</fullName>
    </submittedName>
</protein>
<feature type="domain" description="MPN" evidence="7">
    <location>
        <begin position="133"/>
        <end position="255"/>
    </location>
</feature>
<reference evidence="8" key="2">
    <citation type="submission" date="2020-09" db="EMBL/GenBank/DDBJ databases">
        <authorList>
            <person name="Sun Q."/>
            <person name="Zhou Y."/>
        </authorList>
    </citation>
    <scope>NUCLEOTIDE SEQUENCE</scope>
    <source>
        <strain evidence="8">CGMCC 1.15966</strain>
    </source>
</reference>
<dbReference type="PANTHER" id="PTHR30471">
    <property type="entry name" value="DNA REPAIR PROTEIN RADC"/>
    <property type="match status" value="1"/>
</dbReference>
<dbReference type="GO" id="GO:0008237">
    <property type="term" value="F:metallopeptidase activity"/>
    <property type="evidence" value="ECO:0007669"/>
    <property type="project" value="UniProtKB-KW"/>
</dbReference>
<evidence type="ECO:0000313" key="9">
    <source>
        <dbReference type="Proteomes" id="UP000614460"/>
    </source>
</evidence>
<keyword evidence="5" id="KW-0482">Metalloprotease</keyword>
<dbReference type="InterPro" id="IPR020891">
    <property type="entry name" value="UPF0758_CS"/>
</dbReference>
<evidence type="ECO:0000256" key="6">
    <source>
        <dbReference type="RuleBase" id="RU003797"/>
    </source>
</evidence>
<dbReference type="PANTHER" id="PTHR30471:SF3">
    <property type="entry name" value="UPF0758 PROTEIN YEES-RELATED"/>
    <property type="match status" value="1"/>
</dbReference>
<comment type="similarity">
    <text evidence="6">Belongs to the UPF0758 family.</text>
</comment>
<dbReference type="PROSITE" id="PS50249">
    <property type="entry name" value="MPN"/>
    <property type="match status" value="1"/>
</dbReference>
<evidence type="ECO:0000256" key="3">
    <source>
        <dbReference type="ARBA" id="ARBA00022801"/>
    </source>
</evidence>
<evidence type="ECO:0000313" key="8">
    <source>
        <dbReference type="EMBL" id="GGE29994.1"/>
    </source>
</evidence>
<dbReference type="InterPro" id="IPR046778">
    <property type="entry name" value="UPF0758_N"/>
</dbReference>
<sequence length="256" mass="29052">MLAQVILITISAEIFIFKKYKLKKLHIMQKLVIRDWAESDRPREKLLEQGRRSVTDAELIAILIGSGSKNETAVELAKRMLGTVNHDLFNLSKLEISELCQFKGIGEAKAITIIAALELGRRRQETTSPEKPVLNSSKKAYEYLKHVLEDLSHEEFWVIYLNTSCKVLDRQLIGRGGNDFTPVDIRVILRHALMNKANSIILAHNHPSGTLKPSEADKTLTKKILAAAKLMDIHVHDHLIITDQSYFSFRDEGLFN</sequence>
<accession>A0A8H9KWT1</accession>
<name>A0A8H9KWT1_9SPHI</name>